<gene>
    <name evidence="3" type="ORF">SOIL9_49510</name>
</gene>
<reference evidence="3 4" key="1">
    <citation type="submission" date="2019-05" db="EMBL/GenBank/DDBJ databases">
        <authorList>
            <consortium name="Science for Life Laboratories"/>
        </authorList>
    </citation>
    <scope>NUCLEOTIDE SEQUENCE [LARGE SCALE GENOMIC DNA]</scope>
    <source>
        <strain evidence="3">Soil9</strain>
    </source>
</reference>
<protein>
    <submittedName>
        <fullName evidence="3">Uncharacterized protein</fullName>
    </submittedName>
</protein>
<dbReference type="Proteomes" id="UP000464178">
    <property type="component" value="Chromosome"/>
</dbReference>
<dbReference type="AlphaFoldDB" id="A0A6P2CV30"/>
<feature type="coiled-coil region" evidence="1">
    <location>
        <begin position="30"/>
        <end position="72"/>
    </location>
</feature>
<name>A0A6P2CV30_9BACT</name>
<evidence type="ECO:0000256" key="2">
    <source>
        <dbReference type="SAM" id="MobiDB-lite"/>
    </source>
</evidence>
<feature type="region of interest" description="Disordered" evidence="2">
    <location>
        <begin position="89"/>
        <end position="108"/>
    </location>
</feature>
<feature type="compositionally biased region" description="Basic and acidic residues" evidence="2">
    <location>
        <begin position="99"/>
        <end position="108"/>
    </location>
</feature>
<accession>A0A6P2CV30</accession>
<evidence type="ECO:0000313" key="4">
    <source>
        <dbReference type="Proteomes" id="UP000464178"/>
    </source>
</evidence>
<organism evidence="3 4">
    <name type="scientific">Gemmata massiliana</name>
    <dbReference type="NCBI Taxonomy" id="1210884"/>
    <lineage>
        <taxon>Bacteria</taxon>
        <taxon>Pseudomonadati</taxon>
        <taxon>Planctomycetota</taxon>
        <taxon>Planctomycetia</taxon>
        <taxon>Gemmatales</taxon>
        <taxon>Gemmataceae</taxon>
        <taxon>Gemmata</taxon>
    </lineage>
</organism>
<sequence length="108" mass="12189">MGWDKCGRYYTRSRRVNGHVVREYIGGGRAGELVAQLDAIERDKRETERACAKIAQERVKTLDVLLAELNEQADLLIQAALLAAGFHQHKRGEWRKKRGEHESGTSTG</sequence>
<proteinExistence type="predicted"/>
<dbReference type="RefSeq" id="WP_162667582.1">
    <property type="nucleotide sequence ID" value="NZ_LR593886.1"/>
</dbReference>
<dbReference type="KEGG" id="gms:SOIL9_49510"/>
<evidence type="ECO:0000256" key="1">
    <source>
        <dbReference type="SAM" id="Coils"/>
    </source>
</evidence>
<keyword evidence="4" id="KW-1185">Reference proteome</keyword>
<dbReference type="EMBL" id="LR593886">
    <property type="protein sequence ID" value="VTR92763.1"/>
    <property type="molecule type" value="Genomic_DNA"/>
</dbReference>
<evidence type="ECO:0000313" key="3">
    <source>
        <dbReference type="EMBL" id="VTR92763.1"/>
    </source>
</evidence>
<feature type="compositionally biased region" description="Basic residues" evidence="2">
    <location>
        <begin position="89"/>
        <end position="98"/>
    </location>
</feature>
<keyword evidence="1" id="KW-0175">Coiled coil</keyword>